<keyword evidence="2" id="KW-1185">Reference proteome</keyword>
<dbReference type="Proteomes" id="UP000631421">
    <property type="component" value="Unassembled WGS sequence"/>
</dbReference>
<sequence>MLNLQLEELKPLLKEALHELLMQERSWILDLFYEAMEDVAMAKAIAEGKDSENVGRDEIFELFER</sequence>
<name>A0A926UPX9_9CYAN</name>
<gene>
    <name evidence="1" type="ORF">H6F44_00850</name>
</gene>
<comment type="caution">
    <text evidence="1">The sequence shown here is derived from an EMBL/GenBank/DDBJ whole genome shotgun (WGS) entry which is preliminary data.</text>
</comment>
<organism evidence="1 2">
    <name type="scientific">Pseudanabaena cinerea FACHB-1277</name>
    <dbReference type="NCBI Taxonomy" id="2949581"/>
    <lineage>
        <taxon>Bacteria</taxon>
        <taxon>Bacillati</taxon>
        <taxon>Cyanobacteriota</taxon>
        <taxon>Cyanophyceae</taxon>
        <taxon>Pseudanabaenales</taxon>
        <taxon>Pseudanabaenaceae</taxon>
        <taxon>Pseudanabaena</taxon>
        <taxon>Pseudanabaena cinerea</taxon>
    </lineage>
</organism>
<protein>
    <submittedName>
        <fullName evidence="1">Uncharacterized protein</fullName>
    </submittedName>
</protein>
<dbReference type="RefSeq" id="WP_190349013.1">
    <property type="nucleotide sequence ID" value="NZ_JACJPY010000001.1"/>
</dbReference>
<dbReference type="EMBL" id="JACJPY010000001">
    <property type="protein sequence ID" value="MBD2148681.1"/>
    <property type="molecule type" value="Genomic_DNA"/>
</dbReference>
<dbReference type="AlphaFoldDB" id="A0A926UPX9"/>
<reference evidence="1" key="1">
    <citation type="journal article" date="2015" name="ISME J.">
        <title>Draft Genome Sequence of Streptomyces incarnatus NRRL8089, which Produces the Nucleoside Antibiotic Sinefungin.</title>
        <authorList>
            <person name="Oshima K."/>
            <person name="Hattori M."/>
            <person name="Shimizu H."/>
            <person name="Fukuda K."/>
            <person name="Nemoto M."/>
            <person name="Inagaki K."/>
            <person name="Tamura T."/>
        </authorList>
    </citation>
    <scope>NUCLEOTIDE SEQUENCE</scope>
    <source>
        <strain evidence="1">FACHB-1277</strain>
    </source>
</reference>
<accession>A0A926UPX9</accession>
<dbReference type="Pfam" id="PF25734">
    <property type="entry name" value="RelB_like_antitoxin"/>
    <property type="match status" value="1"/>
</dbReference>
<proteinExistence type="predicted"/>
<dbReference type="InterPro" id="IPR057930">
    <property type="entry name" value="Antitoxin_put"/>
</dbReference>
<evidence type="ECO:0000313" key="1">
    <source>
        <dbReference type="EMBL" id="MBD2148681.1"/>
    </source>
</evidence>
<evidence type="ECO:0000313" key="2">
    <source>
        <dbReference type="Proteomes" id="UP000631421"/>
    </source>
</evidence>
<reference evidence="1" key="2">
    <citation type="submission" date="2020-08" db="EMBL/GenBank/DDBJ databases">
        <authorList>
            <person name="Chen M."/>
            <person name="Teng W."/>
            <person name="Zhao L."/>
            <person name="Hu C."/>
            <person name="Zhou Y."/>
            <person name="Han B."/>
            <person name="Song L."/>
            <person name="Shu W."/>
        </authorList>
    </citation>
    <scope>NUCLEOTIDE SEQUENCE</scope>
    <source>
        <strain evidence="1">FACHB-1277</strain>
    </source>
</reference>